<evidence type="ECO:0000313" key="2">
    <source>
        <dbReference type="EMBL" id="KZP28456.1"/>
    </source>
</evidence>
<dbReference type="OrthoDB" id="2596179at2759"/>
<protein>
    <submittedName>
        <fullName evidence="2">Uncharacterized protein</fullName>
    </submittedName>
</protein>
<feature type="transmembrane region" description="Helical" evidence="1">
    <location>
        <begin position="6"/>
        <end position="25"/>
    </location>
</feature>
<dbReference type="EMBL" id="KV417503">
    <property type="protein sequence ID" value="KZP28456.1"/>
    <property type="molecule type" value="Genomic_DNA"/>
</dbReference>
<keyword evidence="1" id="KW-0472">Membrane</keyword>
<accession>A0A166RN09</accession>
<keyword evidence="1" id="KW-0812">Transmembrane</keyword>
<gene>
    <name evidence="2" type="ORF">FIBSPDRAFT_947689</name>
</gene>
<organism evidence="2">
    <name type="scientific">Athelia psychrophila</name>
    <dbReference type="NCBI Taxonomy" id="1759441"/>
    <lineage>
        <taxon>Eukaryota</taxon>
        <taxon>Fungi</taxon>
        <taxon>Dikarya</taxon>
        <taxon>Basidiomycota</taxon>
        <taxon>Agaricomycotina</taxon>
        <taxon>Agaricomycetes</taxon>
        <taxon>Agaricomycetidae</taxon>
        <taxon>Atheliales</taxon>
        <taxon>Atheliaceae</taxon>
        <taxon>Athelia</taxon>
    </lineage>
</organism>
<name>A0A166RN09_9AGAM</name>
<sequence>MAVSAYVPHLIYSLALTSLSFHLLFHKKQVEQDRGHLTAQTTILTSLVHQLRSGPVPNTEFERLSRLAKTHEVSTTTAATPKAKVGWGDVFLGREDAEGVAEERETRALSALLAELEKAEK</sequence>
<evidence type="ECO:0000256" key="1">
    <source>
        <dbReference type="SAM" id="Phobius"/>
    </source>
</evidence>
<proteinExistence type="predicted"/>
<dbReference type="AlphaFoldDB" id="A0A166RN09"/>
<reference evidence="2" key="1">
    <citation type="journal article" date="2016" name="Mol. Biol. Evol.">
        <title>Comparative Genomics of Early-Diverging Mushroom-Forming Fungi Provides Insights into the Origins of Lignocellulose Decay Capabilities.</title>
        <authorList>
            <person name="Nagy L.G."/>
            <person name="Riley R."/>
            <person name="Tritt A."/>
            <person name="Adam C."/>
            <person name="Daum C."/>
            <person name="Floudas D."/>
            <person name="Sun H."/>
            <person name="Yadav J.S."/>
            <person name="Pangilinan J."/>
            <person name="Larsson K.H."/>
            <person name="Matsuura K."/>
            <person name="Barry K."/>
            <person name="Labutti K."/>
            <person name="Kuo R."/>
            <person name="Ohm R.A."/>
            <person name="Bhattacharya S.S."/>
            <person name="Shirouzu T."/>
            <person name="Yoshinaga Y."/>
            <person name="Martin F.M."/>
            <person name="Grigoriev I.V."/>
            <person name="Hibbett D.S."/>
        </authorList>
    </citation>
    <scope>NUCLEOTIDE SEQUENCE [LARGE SCALE GENOMIC DNA]</scope>
    <source>
        <strain evidence="2">CBS 109695</strain>
    </source>
</reference>
<keyword evidence="1" id="KW-1133">Transmembrane helix</keyword>